<evidence type="ECO:0000313" key="2">
    <source>
        <dbReference type="EMBL" id="KAL1605310.1"/>
    </source>
</evidence>
<name>A0ABR3RLK4_9PLEO</name>
<organism evidence="2 3">
    <name type="scientific">Paraconiothyrium brasiliense</name>
    <dbReference type="NCBI Taxonomy" id="300254"/>
    <lineage>
        <taxon>Eukaryota</taxon>
        <taxon>Fungi</taxon>
        <taxon>Dikarya</taxon>
        <taxon>Ascomycota</taxon>
        <taxon>Pezizomycotina</taxon>
        <taxon>Dothideomycetes</taxon>
        <taxon>Pleosporomycetidae</taxon>
        <taxon>Pleosporales</taxon>
        <taxon>Massarineae</taxon>
        <taxon>Didymosphaeriaceae</taxon>
        <taxon>Paraconiothyrium</taxon>
    </lineage>
</organism>
<reference evidence="2 3" key="1">
    <citation type="submission" date="2024-02" db="EMBL/GenBank/DDBJ databases">
        <title>De novo assembly and annotation of 12 fungi associated with fruit tree decline syndrome in Ontario, Canada.</title>
        <authorList>
            <person name="Sulman M."/>
            <person name="Ellouze W."/>
            <person name="Ilyukhin E."/>
        </authorList>
    </citation>
    <scope>NUCLEOTIDE SEQUENCE [LARGE SCALE GENOMIC DNA]</scope>
    <source>
        <strain evidence="2 3">M42-189</strain>
    </source>
</reference>
<protein>
    <submittedName>
        <fullName evidence="2">Uncharacterized protein</fullName>
    </submittedName>
</protein>
<feature type="compositionally biased region" description="Basic and acidic residues" evidence="1">
    <location>
        <begin position="73"/>
        <end position="82"/>
    </location>
</feature>
<sequence length="151" mass="17029">MSSTHSPQTHVADPDAGWKPNNRPQSTVARNFMSELDDLFRLDGGIDLLDKNVHQKKQAVTTRAQELEALEAKLRETEERLNQARNSPPRRKDSQRRTPTEDAFSAQDKARLENGGSPLPVRQNKENMAPQHRQNMPDRPPTARTDDGAKA</sequence>
<gene>
    <name evidence="2" type="ORF">SLS60_004858</name>
</gene>
<proteinExistence type="predicted"/>
<keyword evidence="3" id="KW-1185">Reference proteome</keyword>
<feature type="region of interest" description="Disordered" evidence="1">
    <location>
        <begin position="1"/>
        <end position="26"/>
    </location>
</feature>
<feature type="region of interest" description="Disordered" evidence="1">
    <location>
        <begin position="73"/>
        <end position="151"/>
    </location>
</feature>
<feature type="compositionally biased region" description="Basic and acidic residues" evidence="1">
    <location>
        <begin position="90"/>
        <end position="100"/>
    </location>
</feature>
<dbReference type="Proteomes" id="UP001521785">
    <property type="component" value="Unassembled WGS sequence"/>
</dbReference>
<comment type="caution">
    <text evidence="2">The sequence shown here is derived from an EMBL/GenBank/DDBJ whole genome shotgun (WGS) entry which is preliminary data.</text>
</comment>
<evidence type="ECO:0000313" key="3">
    <source>
        <dbReference type="Proteomes" id="UP001521785"/>
    </source>
</evidence>
<evidence type="ECO:0000256" key="1">
    <source>
        <dbReference type="SAM" id="MobiDB-lite"/>
    </source>
</evidence>
<dbReference type="EMBL" id="JAKJXO020000005">
    <property type="protein sequence ID" value="KAL1605310.1"/>
    <property type="molecule type" value="Genomic_DNA"/>
</dbReference>
<accession>A0ABR3RLK4</accession>